<evidence type="ECO:0000313" key="7">
    <source>
        <dbReference type="EMBL" id="MFC4587487.1"/>
    </source>
</evidence>
<evidence type="ECO:0000256" key="2">
    <source>
        <dbReference type="ARBA" id="ARBA00022898"/>
    </source>
</evidence>
<dbReference type="PANTHER" id="PTHR46577:SF1">
    <property type="entry name" value="HTH-TYPE TRANSCRIPTIONAL REGULATORY PROTEIN GABR"/>
    <property type="match status" value="1"/>
</dbReference>
<evidence type="ECO:0000259" key="6">
    <source>
        <dbReference type="PROSITE" id="PS50949"/>
    </source>
</evidence>
<evidence type="ECO:0000256" key="1">
    <source>
        <dbReference type="ARBA" id="ARBA00005384"/>
    </source>
</evidence>
<dbReference type="InterPro" id="IPR036388">
    <property type="entry name" value="WH-like_DNA-bd_sf"/>
</dbReference>
<evidence type="ECO:0000256" key="4">
    <source>
        <dbReference type="ARBA" id="ARBA00023125"/>
    </source>
</evidence>
<dbReference type="Gene3D" id="1.10.10.10">
    <property type="entry name" value="Winged helix-like DNA-binding domain superfamily/Winged helix DNA-binding domain"/>
    <property type="match status" value="1"/>
</dbReference>
<dbReference type="Pfam" id="PF00392">
    <property type="entry name" value="GntR"/>
    <property type="match status" value="1"/>
</dbReference>
<evidence type="ECO:0000313" key="8">
    <source>
        <dbReference type="Proteomes" id="UP001595891"/>
    </source>
</evidence>
<keyword evidence="2" id="KW-0663">Pyridoxal phosphate</keyword>
<accession>A0ABV9EDG8</accession>
<dbReference type="InterPro" id="IPR004839">
    <property type="entry name" value="Aminotransferase_I/II_large"/>
</dbReference>
<keyword evidence="7" id="KW-0808">Transferase</keyword>
<dbReference type="InterPro" id="IPR036390">
    <property type="entry name" value="WH_DNA-bd_sf"/>
</dbReference>
<dbReference type="Gene3D" id="3.90.1150.10">
    <property type="entry name" value="Aspartate Aminotransferase, domain 1"/>
    <property type="match status" value="1"/>
</dbReference>
<dbReference type="PROSITE" id="PS50949">
    <property type="entry name" value="HTH_GNTR"/>
    <property type="match status" value="1"/>
</dbReference>
<comment type="similarity">
    <text evidence="1">In the C-terminal section; belongs to the class-I pyridoxal-phosphate-dependent aminotransferase family.</text>
</comment>
<keyword evidence="5" id="KW-0804">Transcription</keyword>
<dbReference type="PRINTS" id="PR00035">
    <property type="entry name" value="HTHGNTR"/>
</dbReference>
<dbReference type="RefSeq" id="WP_262842040.1">
    <property type="nucleotide sequence ID" value="NZ_JANZYP010000008.1"/>
</dbReference>
<dbReference type="Proteomes" id="UP001595891">
    <property type="component" value="Unassembled WGS sequence"/>
</dbReference>
<dbReference type="CDD" id="cd00609">
    <property type="entry name" value="AAT_like"/>
    <property type="match status" value="1"/>
</dbReference>
<organism evidence="7 8">
    <name type="scientific">Sphaerisporangium corydalis</name>
    <dbReference type="NCBI Taxonomy" id="1441875"/>
    <lineage>
        <taxon>Bacteria</taxon>
        <taxon>Bacillati</taxon>
        <taxon>Actinomycetota</taxon>
        <taxon>Actinomycetes</taxon>
        <taxon>Streptosporangiales</taxon>
        <taxon>Streptosporangiaceae</taxon>
        <taxon>Sphaerisporangium</taxon>
    </lineage>
</organism>
<dbReference type="InterPro" id="IPR000524">
    <property type="entry name" value="Tscrpt_reg_HTH_GntR"/>
</dbReference>
<dbReference type="EMBL" id="JBHSFN010000008">
    <property type="protein sequence ID" value="MFC4587487.1"/>
    <property type="molecule type" value="Genomic_DNA"/>
</dbReference>
<gene>
    <name evidence="7" type="ORF">ACFO8L_15435</name>
</gene>
<evidence type="ECO:0000256" key="3">
    <source>
        <dbReference type="ARBA" id="ARBA00023015"/>
    </source>
</evidence>
<dbReference type="SUPFAM" id="SSF53383">
    <property type="entry name" value="PLP-dependent transferases"/>
    <property type="match status" value="1"/>
</dbReference>
<dbReference type="InterPro" id="IPR051446">
    <property type="entry name" value="HTH_trans_reg/aminotransferase"/>
</dbReference>
<dbReference type="InterPro" id="IPR015424">
    <property type="entry name" value="PyrdxlP-dep_Trfase"/>
</dbReference>
<dbReference type="Gene3D" id="3.40.640.10">
    <property type="entry name" value="Type I PLP-dependent aspartate aminotransferase-like (Major domain)"/>
    <property type="match status" value="1"/>
</dbReference>
<sequence length="521" mass="56413">MTTSRPARPPQAVQGFERSEGEVIASFGTWATGTGPIYRRLADGIRKAIEGGSLPPGQRIPSERQLATVLRVSRTTVVAAYEALRDAGLVESRRGSGTRVAATARPTRSISDGRVPGGTGSSMYQRLIEGPGDLISLTCSAEGAVPELVAAFRELAGADLATAFDEPGYHPAGLPELRQAIADHLTATELPTTPDQILVTTGAHQALVLVSELYLRPGGTVLAESPSWPGCLDVLRSRGAHIVTVPLDDEGPDVRLMAEALADRRPDLVYLMPTFHNPTGVLMSVARRRRIAELCARHDVPVIEDNAYIVQTAAVAPGPSPDASRPLGEPRDLPRLLAAYAPRGAEVLSAGSLAKVIWAGLRMGWVRGPAEIVERLARRKALADLGSPVIDQMLAARLVPQLPRIEAARAPERERRLDRIEKLLRDRLPEWRWRRPYGGSGLWIELPGVDATEFSHVALRHGVEVVPGAVTDPSGAHDRFMRLPYTFTDEVLDLLVDRLARAWAEIGRHGPVDTRPVRVIV</sequence>
<keyword evidence="4" id="KW-0238">DNA-binding</keyword>
<dbReference type="InterPro" id="IPR015421">
    <property type="entry name" value="PyrdxlP-dep_Trfase_major"/>
</dbReference>
<dbReference type="SUPFAM" id="SSF46785">
    <property type="entry name" value="Winged helix' DNA-binding domain"/>
    <property type="match status" value="1"/>
</dbReference>
<keyword evidence="7" id="KW-0032">Aminotransferase</keyword>
<dbReference type="InterPro" id="IPR015422">
    <property type="entry name" value="PyrdxlP-dep_Trfase_small"/>
</dbReference>
<dbReference type="GO" id="GO:0008483">
    <property type="term" value="F:transaminase activity"/>
    <property type="evidence" value="ECO:0007669"/>
    <property type="project" value="UniProtKB-KW"/>
</dbReference>
<proteinExistence type="inferred from homology"/>
<dbReference type="CDD" id="cd07377">
    <property type="entry name" value="WHTH_GntR"/>
    <property type="match status" value="1"/>
</dbReference>
<dbReference type="Pfam" id="PF00155">
    <property type="entry name" value="Aminotran_1_2"/>
    <property type="match status" value="1"/>
</dbReference>
<keyword evidence="8" id="KW-1185">Reference proteome</keyword>
<dbReference type="SMART" id="SM00345">
    <property type="entry name" value="HTH_GNTR"/>
    <property type="match status" value="1"/>
</dbReference>
<feature type="domain" description="HTH gntR-type" evidence="6">
    <location>
        <begin position="35"/>
        <end position="103"/>
    </location>
</feature>
<comment type="caution">
    <text evidence="7">The sequence shown here is derived from an EMBL/GenBank/DDBJ whole genome shotgun (WGS) entry which is preliminary data.</text>
</comment>
<dbReference type="PANTHER" id="PTHR46577">
    <property type="entry name" value="HTH-TYPE TRANSCRIPTIONAL REGULATORY PROTEIN GABR"/>
    <property type="match status" value="1"/>
</dbReference>
<name>A0ABV9EDG8_9ACTN</name>
<evidence type="ECO:0000256" key="5">
    <source>
        <dbReference type="ARBA" id="ARBA00023163"/>
    </source>
</evidence>
<protein>
    <submittedName>
        <fullName evidence="7">PLP-dependent aminotransferase family protein</fullName>
    </submittedName>
</protein>
<reference evidence="8" key="1">
    <citation type="journal article" date="2019" name="Int. J. Syst. Evol. Microbiol.">
        <title>The Global Catalogue of Microorganisms (GCM) 10K type strain sequencing project: providing services to taxonomists for standard genome sequencing and annotation.</title>
        <authorList>
            <consortium name="The Broad Institute Genomics Platform"/>
            <consortium name="The Broad Institute Genome Sequencing Center for Infectious Disease"/>
            <person name="Wu L."/>
            <person name="Ma J."/>
        </authorList>
    </citation>
    <scope>NUCLEOTIDE SEQUENCE [LARGE SCALE GENOMIC DNA]</scope>
    <source>
        <strain evidence="8">CCUG 49560</strain>
    </source>
</reference>
<keyword evidence="3" id="KW-0805">Transcription regulation</keyword>